<dbReference type="PROSITE" id="PS50249">
    <property type="entry name" value="MPN"/>
    <property type="match status" value="1"/>
</dbReference>
<gene>
    <name evidence="3" type="ORF">AAG570_013586</name>
</gene>
<dbReference type="PANTHER" id="PTHR12941:SF10">
    <property type="entry name" value="ER MEMBRANE PROTEIN COMPLEX SUBUNIT 8_9 HOMOLOG"/>
    <property type="match status" value="1"/>
</dbReference>
<accession>A0ABD0YDB6</accession>
<organism evidence="3 4">
    <name type="scientific">Ranatra chinensis</name>
    <dbReference type="NCBI Taxonomy" id="642074"/>
    <lineage>
        <taxon>Eukaryota</taxon>
        <taxon>Metazoa</taxon>
        <taxon>Ecdysozoa</taxon>
        <taxon>Arthropoda</taxon>
        <taxon>Hexapoda</taxon>
        <taxon>Insecta</taxon>
        <taxon>Pterygota</taxon>
        <taxon>Neoptera</taxon>
        <taxon>Paraneoptera</taxon>
        <taxon>Hemiptera</taxon>
        <taxon>Heteroptera</taxon>
        <taxon>Panheteroptera</taxon>
        <taxon>Nepomorpha</taxon>
        <taxon>Nepidae</taxon>
        <taxon>Ranatrinae</taxon>
        <taxon>Ranatra</taxon>
    </lineage>
</organism>
<evidence type="ECO:0000256" key="1">
    <source>
        <dbReference type="ARBA" id="ARBA00007461"/>
    </source>
</evidence>
<name>A0ABD0YDB6_9HEMI</name>
<protein>
    <recommendedName>
        <fullName evidence="2">MPN domain-containing protein</fullName>
    </recommendedName>
</protein>
<sequence>MEEVTFSSRAYCKMILHAAKYPHCAVNGVLLAEQSKQRDGKKSKTLQFVDAIPLFHLCLHVSPMAEVALMQVDTMASSQGLMIAGYYTANEILDDMSIDKPGTKIAEKIVDIFNSACLVMIDNSKVTLGMEETPLRVLHNVEGKWKQMDTSNFMVEEKSLFVASVLLQQQAFPQLVDFDNHLDDLSLDWRNLSLNSSVDALNDK</sequence>
<feature type="domain" description="MPN" evidence="2">
    <location>
        <begin position="4"/>
        <end position="141"/>
    </location>
</feature>
<dbReference type="EMBL" id="JBFDAA010000009">
    <property type="protein sequence ID" value="KAL1129054.1"/>
    <property type="molecule type" value="Genomic_DNA"/>
</dbReference>
<dbReference type="Proteomes" id="UP001558652">
    <property type="component" value="Unassembled WGS sequence"/>
</dbReference>
<keyword evidence="4" id="KW-1185">Reference proteome</keyword>
<evidence type="ECO:0000313" key="3">
    <source>
        <dbReference type="EMBL" id="KAL1129054.1"/>
    </source>
</evidence>
<dbReference type="Pfam" id="PF03665">
    <property type="entry name" value="UPF0172"/>
    <property type="match status" value="1"/>
</dbReference>
<dbReference type="AlphaFoldDB" id="A0ABD0YDB6"/>
<comment type="caution">
    <text evidence="3">The sequence shown here is derived from an EMBL/GenBank/DDBJ whole genome shotgun (WGS) entry which is preliminary data.</text>
</comment>
<dbReference type="InterPro" id="IPR037518">
    <property type="entry name" value="MPN"/>
</dbReference>
<comment type="similarity">
    <text evidence="1">Belongs to the EMC8/EMC9 family.</text>
</comment>
<evidence type="ECO:0000313" key="4">
    <source>
        <dbReference type="Proteomes" id="UP001558652"/>
    </source>
</evidence>
<evidence type="ECO:0000259" key="2">
    <source>
        <dbReference type="PROSITE" id="PS50249"/>
    </source>
</evidence>
<reference evidence="3 4" key="1">
    <citation type="submission" date="2024-07" db="EMBL/GenBank/DDBJ databases">
        <title>Chromosome-level genome assembly of the water stick insect Ranatra chinensis (Heteroptera: Nepidae).</title>
        <authorList>
            <person name="Liu X."/>
        </authorList>
    </citation>
    <scope>NUCLEOTIDE SEQUENCE [LARGE SCALE GENOMIC DNA]</scope>
    <source>
        <strain evidence="3">Cailab_2021Rc</strain>
        <tissue evidence="3">Muscle</tissue>
    </source>
</reference>
<dbReference type="PANTHER" id="PTHR12941">
    <property type="entry name" value="ER MEMBRANE PROTEIN COMPLEX"/>
    <property type="match status" value="1"/>
</dbReference>
<proteinExistence type="inferred from homology"/>
<dbReference type="InterPro" id="IPR005366">
    <property type="entry name" value="EMC8/9"/>
</dbReference>
<dbReference type="CDD" id="cd08060">
    <property type="entry name" value="MPN_UPF0172"/>
    <property type="match status" value="1"/>
</dbReference>